<feature type="non-terminal residue" evidence="2">
    <location>
        <position position="1"/>
    </location>
</feature>
<dbReference type="EMBL" id="HACG01024852">
    <property type="protein sequence ID" value="CEK71717.1"/>
    <property type="molecule type" value="Transcribed_RNA"/>
</dbReference>
<feature type="non-terminal residue" evidence="2">
    <location>
        <position position="81"/>
    </location>
</feature>
<reference evidence="2" key="1">
    <citation type="submission" date="2014-12" db="EMBL/GenBank/DDBJ databases">
        <title>Insight into the proteome of Arion vulgaris.</title>
        <authorList>
            <person name="Aradska J."/>
            <person name="Bulat T."/>
            <person name="Smidak R."/>
            <person name="Sarate P."/>
            <person name="Gangsoo J."/>
            <person name="Sialana F."/>
            <person name="Bilban M."/>
            <person name="Lubec G."/>
        </authorList>
    </citation>
    <scope>NUCLEOTIDE SEQUENCE</scope>
    <source>
        <tissue evidence="2">Skin</tissue>
    </source>
</reference>
<feature type="region of interest" description="Disordered" evidence="1">
    <location>
        <begin position="1"/>
        <end position="81"/>
    </location>
</feature>
<dbReference type="AlphaFoldDB" id="A0A0B6ZTM6"/>
<evidence type="ECO:0000256" key="1">
    <source>
        <dbReference type="SAM" id="MobiDB-lite"/>
    </source>
</evidence>
<organism evidence="2">
    <name type="scientific">Arion vulgaris</name>
    <dbReference type="NCBI Taxonomy" id="1028688"/>
    <lineage>
        <taxon>Eukaryota</taxon>
        <taxon>Metazoa</taxon>
        <taxon>Spiralia</taxon>
        <taxon>Lophotrochozoa</taxon>
        <taxon>Mollusca</taxon>
        <taxon>Gastropoda</taxon>
        <taxon>Heterobranchia</taxon>
        <taxon>Euthyneura</taxon>
        <taxon>Panpulmonata</taxon>
        <taxon>Eupulmonata</taxon>
        <taxon>Stylommatophora</taxon>
        <taxon>Helicina</taxon>
        <taxon>Arionoidea</taxon>
        <taxon>Arionidae</taxon>
        <taxon>Arion</taxon>
    </lineage>
</organism>
<proteinExistence type="predicted"/>
<sequence length="81" mass="9348">KGFEDAELKSESADVPIGRQSGQELLYEEEQRDSSEREDEIEKRKPMKRKIAVKRQRAKEDDKESVNEDEENLTLGVVKVA</sequence>
<protein>
    <submittedName>
        <fullName evidence="2">Uncharacterized protein</fullName>
    </submittedName>
</protein>
<accession>A0A0B6ZTM6</accession>
<feature type="compositionally biased region" description="Basic and acidic residues" evidence="1">
    <location>
        <begin position="32"/>
        <end position="44"/>
    </location>
</feature>
<evidence type="ECO:0000313" key="2">
    <source>
        <dbReference type="EMBL" id="CEK71717.1"/>
    </source>
</evidence>
<feature type="compositionally biased region" description="Basic residues" evidence="1">
    <location>
        <begin position="45"/>
        <end position="57"/>
    </location>
</feature>
<feature type="compositionally biased region" description="Basic and acidic residues" evidence="1">
    <location>
        <begin position="1"/>
        <end position="12"/>
    </location>
</feature>
<gene>
    <name evidence="2" type="primary">ORF79538</name>
</gene>
<name>A0A0B6ZTM6_9EUPU</name>